<evidence type="ECO:0000313" key="3">
    <source>
        <dbReference type="Proteomes" id="UP001141806"/>
    </source>
</evidence>
<gene>
    <name evidence="2" type="ORF">NE237_006399</name>
</gene>
<dbReference type="Proteomes" id="UP001141806">
    <property type="component" value="Unassembled WGS sequence"/>
</dbReference>
<dbReference type="EMBL" id="JAMYWD010000004">
    <property type="protein sequence ID" value="KAJ4973225.1"/>
    <property type="molecule type" value="Genomic_DNA"/>
</dbReference>
<evidence type="ECO:0000313" key="2">
    <source>
        <dbReference type="EMBL" id="KAJ4973225.1"/>
    </source>
</evidence>
<dbReference type="AlphaFoldDB" id="A0A9Q0QV50"/>
<proteinExistence type="predicted"/>
<reference evidence="2" key="1">
    <citation type="journal article" date="2023" name="Plant J.">
        <title>The genome of the king protea, Protea cynaroides.</title>
        <authorList>
            <person name="Chang J."/>
            <person name="Duong T.A."/>
            <person name="Schoeman C."/>
            <person name="Ma X."/>
            <person name="Roodt D."/>
            <person name="Barker N."/>
            <person name="Li Z."/>
            <person name="Van de Peer Y."/>
            <person name="Mizrachi E."/>
        </authorList>
    </citation>
    <scope>NUCLEOTIDE SEQUENCE</scope>
    <source>
        <tissue evidence="2">Young leaves</tissue>
    </source>
</reference>
<dbReference type="OrthoDB" id="751010at2759"/>
<organism evidence="2 3">
    <name type="scientific">Protea cynaroides</name>
    <dbReference type="NCBI Taxonomy" id="273540"/>
    <lineage>
        <taxon>Eukaryota</taxon>
        <taxon>Viridiplantae</taxon>
        <taxon>Streptophyta</taxon>
        <taxon>Embryophyta</taxon>
        <taxon>Tracheophyta</taxon>
        <taxon>Spermatophyta</taxon>
        <taxon>Magnoliopsida</taxon>
        <taxon>Proteales</taxon>
        <taxon>Proteaceae</taxon>
        <taxon>Protea</taxon>
    </lineage>
</organism>
<protein>
    <submittedName>
        <fullName evidence="2">Uncharacterized protein</fullName>
    </submittedName>
</protein>
<comment type="caution">
    <text evidence="2">The sequence shown here is derived from an EMBL/GenBank/DDBJ whole genome shotgun (WGS) entry which is preliminary data.</text>
</comment>
<accession>A0A9Q0QV50</accession>
<evidence type="ECO:0000256" key="1">
    <source>
        <dbReference type="SAM" id="MobiDB-lite"/>
    </source>
</evidence>
<feature type="region of interest" description="Disordered" evidence="1">
    <location>
        <begin position="47"/>
        <end position="66"/>
    </location>
</feature>
<sequence>MMSIFSSFDAVVPEFFGFTVGSLPPVQLKKDARVGASQRKVLRTVEEMKKNSSKPTVPVGSPNEEQRTPRLHYELQLHLHLHLPLPHCRWLTVPLFSLTGSHCYPKTLYKFNHANADWRALLPSHRNFICLELKPVGQSTPLLKFATKDLKLDRSSGEIN</sequence>
<keyword evidence="3" id="KW-1185">Reference proteome</keyword>
<name>A0A9Q0QV50_9MAGN</name>